<keyword evidence="3" id="KW-1185">Reference proteome</keyword>
<name>A0ABZ0RN38_9BACT</name>
<evidence type="ECO:0000313" key="3">
    <source>
        <dbReference type="Proteomes" id="UP001324993"/>
    </source>
</evidence>
<reference evidence="2 3" key="1">
    <citation type="submission" date="2023-11" db="EMBL/GenBank/DDBJ databases">
        <title>Coraliomargarita sp. nov., isolated from marine algae.</title>
        <authorList>
            <person name="Lee J.K."/>
            <person name="Baek J.H."/>
            <person name="Kim J.M."/>
            <person name="Choi D.G."/>
            <person name="Jeon C.O."/>
        </authorList>
    </citation>
    <scope>NUCLEOTIDE SEQUENCE [LARGE SCALE GENOMIC DNA]</scope>
    <source>
        <strain evidence="2 3">J2-16</strain>
    </source>
</reference>
<proteinExistence type="inferred from homology"/>
<keyword evidence="1" id="KW-0413">Isomerase</keyword>
<organism evidence="2 3">
    <name type="scientific">Coraliomargarita algicola</name>
    <dbReference type="NCBI Taxonomy" id="3092156"/>
    <lineage>
        <taxon>Bacteria</taxon>
        <taxon>Pseudomonadati</taxon>
        <taxon>Verrucomicrobiota</taxon>
        <taxon>Opitutia</taxon>
        <taxon>Puniceicoccales</taxon>
        <taxon>Coraliomargaritaceae</taxon>
        <taxon>Coraliomargarita</taxon>
    </lineage>
</organism>
<dbReference type="EMBL" id="CP138858">
    <property type="protein sequence ID" value="WPJ96508.1"/>
    <property type="molecule type" value="Genomic_DNA"/>
</dbReference>
<comment type="cofactor">
    <cofactor evidence="1">
        <name>a divalent metal cation</name>
        <dbReference type="ChEBI" id="CHEBI:60240"/>
    </cofactor>
</comment>
<dbReference type="EC" id="5.1.2.7" evidence="1"/>
<dbReference type="Pfam" id="PF16257">
    <property type="entry name" value="UxaE"/>
    <property type="match status" value="1"/>
</dbReference>
<feature type="binding site" evidence="1">
    <location>
        <position position="257"/>
    </location>
    <ligand>
        <name>a divalent metal cation</name>
        <dbReference type="ChEBI" id="CHEBI:60240"/>
    </ligand>
</feature>
<evidence type="ECO:0000256" key="1">
    <source>
        <dbReference type="HAMAP-Rule" id="MF_02243"/>
    </source>
</evidence>
<feature type="binding site" evidence="1">
    <location>
        <position position="79"/>
    </location>
    <ligand>
        <name>a divalent metal cation</name>
        <dbReference type="ChEBI" id="CHEBI:60240"/>
    </ligand>
</feature>
<dbReference type="InterPro" id="IPR032586">
    <property type="entry name" value="UxaE"/>
</dbReference>
<feature type="active site" description="Proton donor" evidence="1">
    <location>
        <position position="175"/>
    </location>
</feature>
<feature type="active site" description="Proton acceptor" evidence="1">
    <location>
        <position position="78"/>
    </location>
</feature>
<dbReference type="Proteomes" id="UP001324993">
    <property type="component" value="Chromosome"/>
</dbReference>
<accession>A0ABZ0RN38</accession>
<evidence type="ECO:0000313" key="2">
    <source>
        <dbReference type="EMBL" id="WPJ96508.1"/>
    </source>
</evidence>
<comment type="function">
    <text evidence="1">Catalyzes the epimerization of D-tagaturonate (D-TagA) to D-fructuronate (D-FruA).</text>
</comment>
<feature type="binding site" evidence="1">
    <location>
        <position position="217"/>
    </location>
    <ligand>
        <name>a divalent metal cation</name>
        <dbReference type="ChEBI" id="CHEBI:60240"/>
    </ligand>
</feature>
<comment type="catalytic activity">
    <reaction evidence="1">
        <text>keto-D-tagaturonate = keto-D-fructuronate</text>
        <dbReference type="Rhea" id="RHEA:51656"/>
        <dbReference type="ChEBI" id="CHEBI:17886"/>
        <dbReference type="ChEBI" id="CHEBI:59881"/>
        <dbReference type="EC" id="5.1.2.7"/>
    </reaction>
</comment>
<gene>
    <name evidence="1" type="primary">uxaE</name>
    <name evidence="2" type="ORF">SH580_02170</name>
</gene>
<comment type="similarity">
    <text evidence="1">Belongs to the UxaE family.</text>
</comment>
<keyword evidence="1" id="KW-0479">Metal-binding</keyword>
<dbReference type="RefSeq" id="WP_319833367.1">
    <property type="nucleotide sequence ID" value="NZ_CP138858.1"/>
</dbReference>
<dbReference type="HAMAP" id="MF_02243">
    <property type="entry name" value="UxaE"/>
    <property type="match status" value="1"/>
</dbReference>
<protein>
    <recommendedName>
        <fullName evidence="1">Tagaturonate/fructuronate epimerase</fullName>
        <shortName evidence="1">D-TagA/D-FruA epimerase</shortName>
        <ecNumber evidence="1">5.1.2.7</ecNumber>
    </recommendedName>
</protein>
<sequence length="419" mass="46375">MEIQKYTLGMGDRFAHQGKAQLQSVVNAKNAGIEIYPTWNKSFREHSIVKSQPDDLRAEADAAVAALGWTADYYVDADHIGLKTVDGFLAGSNFYTLDVADFVGETPEAADVDAFLAANQKYTGALQIPGIELPFSVTEADLREVADKYLVAIKGAKAIYDYIVAAKGAENFITEVSVDETDLPQTPIDLFLILSMIAAEGIPVQTIAPKFTGRFNKGVDYVGDLVQFEKEFDEDLYVIAYAIKEFGLPATLKLSVHSGSDKFSIYPIIKKLIHQHDVGLHVKTAGTTWLEEVIGLAEAGGEALQIAKDVYAGAYGRFDELTAPYATVIDIDKSRLPTPEEVRVWDSEKYVNTLRHVQSNPDYNLHFRQLIHVGFKVAAEMKDRYTDALKANEAIIARNVTENLFDRHILRIFARSSAD</sequence>